<dbReference type="Proteomes" id="UP000834106">
    <property type="component" value="Chromosome 18"/>
</dbReference>
<evidence type="ECO:0000256" key="2">
    <source>
        <dbReference type="SAM" id="Phobius"/>
    </source>
</evidence>
<feature type="compositionally biased region" description="Basic and acidic residues" evidence="1">
    <location>
        <begin position="75"/>
        <end position="88"/>
    </location>
</feature>
<feature type="transmembrane region" description="Helical" evidence="2">
    <location>
        <begin position="1051"/>
        <end position="1081"/>
    </location>
</feature>
<keyword evidence="4" id="KW-1185">Reference proteome</keyword>
<evidence type="ECO:0000313" key="3">
    <source>
        <dbReference type="EMBL" id="CAI9781831.1"/>
    </source>
</evidence>
<keyword evidence="2" id="KW-0812">Transmembrane</keyword>
<feature type="compositionally biased region" description="Polar residues" evidence="1">
    <location>
        <begin position="101"/>
        <end position="117"/>
    </location>
</feature>
<feature type="region of interest" description="Disordered" evidence="1">
    <location>
        <begin position="302"/>
        <end position="328"/>
    </location>
</feature>
<feature type="compositionally biased region" description="Polar residues" evidence="1">
    <location>
        <begin position="1"/>
        <end position="17"/>
    </location>
</feature>
<sequence>MAGYSNRSPSPLSTRPINPNPKISEVNSGPRRSFTGNSRPSVHTNPRNFYPSTPANSPSDFARRRSVGKEGIFASKDHDEKENDEKAHNLKAAKIREVGSGSKNFMSPTISAASKFTPSPRKKALVERNDPVRTSMSLSDGKALFFSADFEDTEPKFDMDSNLNKISESSLYPKVSDEVSDKAERKSVLEGPPASKPLKKVTFLEVPSDSKNTFDSMSDSVIIDSDCFNENKTSCSYESPVIAPLDADPSMPPYDPKTNYLSPRPQFLHYKPNPRIEILLNKRKGIDSDEFNKLEDSFMTEIMSGNSSDSDGTEESTQQEESEDTSSIEMVLELDEKEEDMVLGVDEKEEETRVSDSLPISATVPGVIPDGTEESTQSTQKEESEDTSSIEMVLGLDEKEEDMVLGVDEKEETRVSDSLPISATVPDVISEGNFEAKRDKRPSWVFPRLNWVSLLLIFLIACVSVSVTDLPVTCTSRLKDLSLTNLFYESSAAAFTKTNLDRFVRYVNPYSVNSISYISKLITVFGREDKLGTLQFLNLTDLQKEIMIDEHFMNKQFSKEFDENEMEEDVDTEFQEFEEEVSAEVDSDEIIDQEMEEVPNVLEENEMEEDLDTEPWEFEDEVSAEIDSDEIIDKEVEEVSPATPAQHAESTPRNQENLKNEREIVSYINAEQQSDTIFEDLLAIDLSDLEIQSEANIVKPEVIATKKIKGGNGPDSSTQADLTLLDHETLSKIDSLGKGVEGTPVVESTLSRVDGKFAVEGVSYLVVALLTAAAFIHRNRRTSKSSNAVPYTDPLLRKKTISGLAVDAEPSFQNWTTEDVIGESLCPSEMSSFEKNSLAHSVKGVSNEAQSHDRNTRKYLKRESLASSSEYSGSPSYGSFTTYERIPIKHVNGDDEIITPVRRSSRLRKQLMKYSPSTLTISSQSRYQRNFSSFCSAFSSRLRYSRIVLHNRRLRVFCKPQDSEIQSNGEEPPESLFMKELKRRGMSPTSLLEEKNRSIEGDDKMKFKKDGNFSRRNAVRTDSEENLFNQREQSLALNSEGLEGLIPRAKLLLTLGGTFFLAFWPLILITVASFAALYLYFGQSFVHDGNETPANSPQYIDPYALLEEERIYQTAPSLN</sequence>
<evidence type="ECO:0000313" key="4">
    <source>
        <dbReference type="Proteomes" id="UP000834106"/>
    </source>
</evidence>
<name>A0AAD2A5L1_9LAMI</name>
<evidence type="ECO:0000256" key="1">
    <source>
        <dbReference type="SAM" id="MobiDB-lite"/>
    </source>
</evidence>
<feature type="compositionally biased region" description="Polar residues" evidence="1">
    <location>
        <begin position="34"/>
        <end position="59"/>
    </location>
</feature>
<protein>
    <submittedName>
        <fullName evidence="3">Uncharacterized protein</fullName>
    </submittedName>
</protein>
<gene>
    <name evidence="3" type="ORF">FPE_LOCUS29261</name>
</gene>
<feature type="region of interest" description="Disordered" evidence="1">
    <location>
        <begin position="1"/>
        <end position="89"/>
    </location>
</feature>
<dbReference type="PANTHER" id="PTHR34775">
    <property type="entry name" value="TRANSMEMBRANE PROTEIN"/>
    <property type="match status" value="1"/>
</dbReference>
<dbReference type="AlphaFoldDB" id="A0AAD2A5L1"/>
<proteinExistence type="predicted"/>
<feature type="compositionally biased region" description="Basic and acidic residues" evidence="1">
    <location>
        <begin position="850"/>
        <end position="864"/>
    </location>
</feature>
<feature type="compositionally biased region" description="Low complexity" evidence="1">
    <location>
        <begin position="865"/>
        <end position="876"/>
    </location>
</feature>
<keyword evidence="2" id="KW-0472">Membrane</keyword>
<feature type="compositionally biased region" description="Acidic residues" evidence="1">
    <location>
        <begin position="311"/>
        <end position="328"/>
    </location>
</feature>
<dbReference type="EMBL" id="OU503053">
    <property type="protein sequence ID" value="CAI9781831.1"/>
    <property type="molecule type" value="Genomic_DNA"/>
</dbReference>
<feature type="region of interest" description="Disordered" evidence="1">
    <location>
        <begin position="361"/>
        <end position="389"/>
    </location>
</feature>
<organism evidence="3 4">
    <name type="scientific">Fraxinus pennsylvanica</name>
    <dbReference type="NCBI Taxonomy" id="56036"/>
    <lineage>
        <taxon>Eukaryota</taxon>
        <taxon>Viridiplantae</taxon>
        <taxon>Streptophyta</taxon>
        <taxon>Embryophyta</taxon>
        <taxon>Tracheophyta</taxon>
        <taxon>Spermatophyta</taxon>
        <taxon>Magnoliopsida</taxon>
        <taxon>eudicotyledons</taxon>
        <taxon>Gunneridae</taxon>
        <taxon>Pentapetalae</taxon>
        <taxon>asterids</taxon>
        <taxon>lamiids</taxon>
        <taxon>Lamiales</taxon>
        <taxon>Oleaceae</taxon>
        <taxon>Oleeae</taxon>
        <taxon>Fraxinus</taxon>
    </lineage>
</organism>
<feature type="region of interest" description="Disordered" evidence="1">
    <location>
        <begin position="168"/>
        <end position="194"/>
    </location>
</feature>
<feature type="region of interest" description="Disordered" evidence="1">
    <location>
        <begin position="843"/>
        <end position="876"/>
    </location>
</feature>
<keyword evidence="2" id="KW-1133">Transmembrane helix</keyword>
<accession>A0AAD2A5L1</accession>
<reference evidence="3" key="1">
    <citation type="submission" date="2023-05" db="EMBL/GenBank/DDBJ databases">
        <authorList>
            <person name="Huff M."/>
        </authorList>
    </citation>
    <scope>NUCLEOTIDE SEQUENCE</scope>
</reference>
<feature type="region of interest" description="Disordered" evidence="1">
    <location>
        <begin position="638"/>
        <end position="658"/>
    </location>
</feature>
<feature type="region of interest" description="Disordered" evidence="1">
    <location>
        <begin position="101"/>
        <end position="130"/>
    </location>
</feature>
<dbReference type="PANTHER" id="PTHR34775:SF4">
    <property type="entry name" value="TRANSMEMBRANE PROTEIN"/>
    <property type="match status" value="1"/>
</dbReference>
<feature type="compositionally biased region" description="Basic and acidic residues" evidence="1">
    <location>
        <begin position="175"/>
        <end position="188"/>
    </location>
</feature>